<proteinExistence type="predicted"/>
<reference evidence="2 3" key="2">
    <citation type="journal article" date="2016" name="Genome Announc.">
        <title>Draft Genome Sequence of Oceanobacillus picturae Heshi-B3, Isolated from Fermented Rice Bran in a Traditional Japanese Seafood Dish.</title>
        <authorList>
            <person name="Akuzawa S."/>
            <person name="Nagaoka J."/>
            <person name="Kanekatsu M."/>
            <person name="Kanesaki Y."/>
            <person name="Suzuki T."/>
        </authorList>
    </citation>
    <scope>NUCLEOTIDE SEQUENCE [LARGE SCALE GENOMIC DNA]</scope>
    <source>
        <strain evidence="2 3">Heshi-B3</strain>
    </source>
</reference>
<dbReference type="EMBL" id="BBXV01000037">
    <property type="protein sequence ID" value="GAQ19040.1"/>
    <property type="molecule type" value="Genomic_DNA"/>
</dbReference>
<accession>A0A0U9HAF3</accession>
<reference evidence="3" key="1">
    <citation type="submission" date="2015-07" db="EMBL/GenBank/DDBJ databases">
        <title>Draft Genome Sequence of Oceanobacillus picturae Heshi-B3 that Was Isolated from Fermented Rice Bran with Aging Salted Mackerel, Which Was Named Heshiko as Traditional Fermented Seafood in Japan.</title>
        <authorList>
            <person name="Akuzawa S."/>
            <person name="Nakagawa J."/>
            <person name="Kanekatsu T."/>
            <person name="Kanesaki Y."/>
            <person name="Suzuki T."/>
        </authorList>
    </citation>
    <scope>NUCLEOTIDE SEQUENCE [LARGE SCALE GENOMIC DNA]</scope>
    <source>
        <strain evidence="3">Heshi-B3</strain>
    </source>
</reference>
<evidence type="ECO:0000313" key="3">
    <source>
        <dbReference type="Proteomes" id="UP000052946"/>
    </source>
</evidence>
<protein>
    <submittedName>
        <fullName evidence="2">Uncharacterized protein</fullName>
    </submittedName>
</protein>
<keyword evidence="1" id="KW-0472">Membrane</keyword>
<gene>
    <name evidence="2" type="ORF">OPHB3_2999</name>
</gene>
<organism evidence="2 3">
    <name type="scientific">Oceanobacillus picturae</name>
    <dbReference type="NCBI Taxonomy" id="171693"/>
    <lineage>
        <taxon>Bacteria</taxon>
        <taxon>Bacillati</taxon>
        <taxon>Bacillota</taxon>
        <taxon>Bacilli</taxon>
        <taxon>Bacillales</taxon>
        <taxon>Bacillaceae</taxon>
        <taxon>Oceanobacillus</taxon>
    </lineage>
</organism>
<feature type="transmembrane region" description="Helical" evidence="1">
    <location>
        <begin position="6"/>
        <end position="24"/>
    </location>
</feature>
<evidence type="ECO:0000256" key="1">
    <source>
        <dbReference type="SAM" id="Phobius"/>
    </source>
</evidence>
<dbReference type="OrthoDB" id="2721909at2"/>
<keyword evidence="1" id="KW-0812">Transmembrane</keyword>
<feature type="transmembrane region" description="Helical" evidence="1">
    <location>
        <begin position="44"/>
        <end position="64"/>
    </location>
</feature>
<dbReference type="AlphaFoldDB" id="A0A0U9HAF3"/>
<name>A0A0U9HAF3_9BACI</name>
<comment type="caution">
    <text evidence="2">The sequence shown here is derived from an EMBL/GenBank/DDBJ whole genome shotgun (WGS) entry which is preliminary data.</text>
</comment>
<sequence length="65" mass="7639">MILFAEILRTIFIVIAIISSAFYLRHLEKTKKQNKLSTLEFTMYISIQFAYTLFAISLLIFVFVD</sequence>
<evidence type="ECO:0000313" key="2">
    <source>
        <dbReference type="EMBL" id="GAQ19040.1"/>
    </source>
</evidence>
<dbReference type="Proteomes" id="UP000052946">
    <property type="component" value="Unassembled WGS sequence"/>
</dbReference>
<keyword evidence="1" id="KW-1133">Transmembrane helix</keyword>